<dbReference type="PANTHER" id="PTHR46332">
    <property type="entry name" value="ASPARTATE BETA-HYDROXYLASE DOMAIN-CONTAINING PROTEIN 2"/>
    <property type="match status" value="1"/>
</dbReference>
<reference evidence="7" key="1">
    <citation type="submission" date="2019-03" db="EMBL/GenBank/DDBJ databases">
        <title>Long read genome sequence of the mycoparasitic Pythium oligandrum ATCC 38472 isolated from sugarbeet rhizosphere.</title>
        <authorList>
            <person name="Gaulin E."/>
        </authorList>
    </citation>
    <scope>NUCLEOTIDE SEQUENCE</scope>
    <source>
        <strain evidence="7">ATCC 38472_TT</strain>
    </source>
</reference>
<dbReference type="AlphaFoldDB" id="A0A8K1CCD9"/>
<evidence type="ECO:0000259" key="5">
    <source>
        <dbReference type="Pfam" id="PF05118"/>
    </source>
</evidence>
<dbReference type="GO" id="GO:0008757">
    <property type="term" value="F:S-adenosylmethionine-dependent methyltransferase activity"/>
    <property type="evidence" value="ECO:0007669"/>
    <property type="project" value="InterPro"/>
</dbReference>
<feature type="compositionally biased region" description="Acidic residues" evidence="4">
    <location>
        <begin position="328"/>
        <end position="347"/>
    </location>
</feature>
<dbReference type="InterPro" id="IPR051821">
    <property type="entry name" value="Asp/Asn_beta-hydroxylase"/>
</dbReference>
<evidence type="ECO:0000256" key="4">
    <source>
        <dbReference type="SAM" id="MobiDB-lite"/>
    </source>
</evidence>
<comment type="caution">
    <text evidence="7">The sequence shown here is derived from an EMBL/GenBank/DDBJ whole genome shotgun (WGS) entry which is preliminary data.</text>
</comment>
<evidence type="ECO:0000256" key="1">
    <source>
        <dbReference type="ARBA" id="ARBA00007730"/>
    </source>
</evidence>
<protein>
    <recommendedName>
        <fullName evidence="9">Aspartyl/asparaginy/proline hydroxylase domain-containing protein</fullName>
    </recommendedName>
</protein>
<evidence type="ECO:0000313" key="8">
    <source>
        <dbReference type="Proteomes" id="UP000794436"/>
    </source>
</evidence>
<keyword evidence="2" id="KW-0223">Dioxygenase</keyword>
<dbReference type="GO" id="GO:0016020">
    <property type="term" value="C:membrane"/>
    <property type="evidence" value="ECO:0007669"/>
    <property type="project" value="TreeGrafter"/>
</dbReference>
<feature type="domain" description="Methyltransferase type 11" evidence="6">
    <location>
        <begin position="103"/>
        <end position="210"/>
    </location>
</feature>
<keyword evidence="8" id="KW-1185">Reference proteome</keyword>
<dbReference type="InterPro" id="IPR027443">
    <property type="entry name" value="IPNS-like_sf"/>
</dbReference>
<dbReference type="Proteomes" id="UP000794436">
    <property type="component" value="Unassembled WGS sequence"/>
</dbReference>
<dbReference type="Pfam" id="PF08241">
    <property type="entry name" value="Methyltransf_11"/>
    <property type="match status" value="1"/>
</dbReference>
<dbReference type="SUPFAM" id="SSF53335">
    <property type="entry name" value="S-adenosyl-L-methionine-dependent methyltransferases"/>
    <property type="match status" value="1"/>
</dbReference>
<comment type="similarity">
    <text evidence="1">Belongs to the aspartyl/asparaginyl beta-hydroxylase family.</text>
</comment>
<dbReference type="EMBL" id="SPLM01000108">
    <property type="protein sequence ID" value="TMW60230.1"/>
    <property type="molecule type" value="Genomic_DNA"/>
</dbReference>
<dbReference type="PANTHER" id="PTHR46332:SF5">
    <property type="entry name" value="ASPARTATE BETA-HYDROXYLASE DOMAIN CONTAINING 2"/>
    <property type="match status" value="1"/>
</dbReference>
<dbReference type="InterPro" id="IPR013216">
    <property type="entry name" value="Methyltransf_11"/>
</dbReference>
<name>A0A8K1CCD9_PYTOL</name>
<feature type="region of interest" description="Disordered" evidence="4">
    <location>
        <begin position="328"/>
        <end position="351"/>
    </location>
</feature>
<evidence type="ECO:0000256" key="3">
    <source>
        <dbReference type="ARBA" id="ARBA00023002"/>
    </source>
</evidence>
<evidence type="ECO:0000259" key="6">
    <source>
        <dbReference type="Pfam" id="PF08241"/>
    </source>
</evidence>
<gene>
    <name evidence="7" type="ORF">Poli38472_000272</name>
</gene>
<dbReference type="OrthoDB" id="438431at2759"/>
<dbReference type="GO" id="GO:0051213">
    <property type="term" value="F:dioxygenase activity"/>
    <property type="evidence" value="ECO:0007669"/>
    <property type="project" value="UniProtKB-KW"/>
</dbReference>
<feature type="domain" description="Aspartyl/asparaginy/proline hydroxylase" evidence="5">
    <location>
        <begin position="377"/>
        <end position="542"/>
    </location>
</feature>
<dbReference type="InterPro" id="IPR029063">
    <property type="entry name" value="SAM-dependent_MTases_sf"/>
</dbReference>
<dbReference type="Gene3D" id="3.40.50.150">
    <property type="entry name" value="Vaccinia Virus protein VP39"/>
    <property type="match status" value="1"/>
</dbReference>
<sequence length="574" mass="65265">MASTTSVKDFYEGLYHSPLFADHHLVTCNIGFESTAQEERHEELQGNTLRVHVKEYQDKHTPNDRSQLRLYEELLGMLENNLPDAVKQVYGGEALRESKLSVLDIGCGPGGGVCAMQALLPNAEFTGVDVSTQAIARSKANWRRFVKAVPELQHKRSPHWFAQDCEQLAATRTASVDIVCAVQCLQEVEHLSKALREIERVLRPGGFLLIADFIPSDNSRDRVYHELLEVATSPLTAESSLWEVKEERLASSNALRACKLNSSRAQKLIGEFIPEEFRPDMETLFFVENSKLYCQLERGEMGYQLVCLQKKVGPGETSFMVALHEHDDEDVHSEYSEEEDSHDEEEERSAKGPIYDADLPNFYSYAQVFPQLEVLKENYDVILEEMLAVQAGAAWPFWPEKHYKEEQSEWRVFPFCYTFPAYDASRTTWVDHTCSLCPRTVEILRSIPGIRTALFSKLGPQTKLNAHRGWADLSNHILRCHLGLIVPTLEDGKPTCAMVVGGEESAHKERDVLVFDDSKLHYAFNNHPEKTRHVLIVDLYRPDYLPRGRARGGHTDELDEFIETFGKQGMFADN</sequence>
<accession>A0A8K1CCD9</accession>
<proteinExistence type="inferred from homology"/>
<keyword evidence="3" id="KW-0560">Oxidoreductase</keyword>
<dbReference type="CDD" id="cd02440">
    <property type="entry name" value="AdoMet_MTases"/>
    <property type="match status" value="1"/>
</dbReference>
<evidence type="ECO:0008006" key="9">
    <source>
        <dbReference type="Google" id="ProtNLM"/>
    </source>
</evidence>
<evidence type="ECO:0000256" key="2">
    <source>
        <dbReference type="ARBA" id="ARBA00022964"/>
    </source>
</evidence>
<dbReference type="Gene3D" id="2.60.120.330">
    <property type="entry name" value="B-lactam Antibiotic, Isopenicillin N Synthase, Chain"/>
    <property type="match status" value="1"/>
</dbReference>
<organism evidence="7 8">
    <name type="scientific">Pythium oligandrum</name>
    <name type="common">Mycoparasitic fungus</name>
    <dbReference type="NCBI Taxonomy" id="41045"/>
    <lineage>
        <taxon>Eukaryota</taxon>
        <taxon>Sar</taxon>
        <taxon>Stramenopiles</taxon>
        <taxon>Oomycota</taxon>
        <taxon>Peronosporomycetes</taxon>
        <taxon>Pythiales</taxon>
        <taxon>Pythiaceae</taxon>
        <taxon>Pythium</taxon>
    </lineage>
</organism>
<dbReference type="Pfam" id="PF05118">
    <property type="entry name" value="Asp_Arg_Hydrox"/>
    <property type="match status" value="1"/>
</dbReference>
<dbReference type="SUPFAM" id="SSF51197">
    <property type="entry name" value="Clavaminate synthase-like"/>
    <property type="match status" value="1"/>
</dbReference>
<evidence type="ECO:0000313" key="7">
    <source>
        <dbReference type="EMBL" id="TMW60230.1"/>
    </source>
</evidence>
<dbReference type="InterPro" id="IPR007803">
    <property type="entry name" value="Asp/Arg/Pro-Hydrxlase"/>
</dbReference>